<dbReference type="PANTHER" id="PTHR30486:SF6">
    <property type="entry name" value="TYPE IV PILUS RETRACTATION ATPASE PILT"/>
    <property type="match status" value="1"/>
</dbReference>
<evidence type="ECO:0000313" key="4">
    <source>
        <dbReference type="EMBL" id="TGN65006.1"/>
    </source>
</evidence>
<dbReference type="Proteomes" id="UP000297496">
    <property type="component" value="Unassembled WGS sequence"/>
</dbReference>
<dbReference type="InterPro" id="IPR027417">
    <property type="entry name" value="P-loop_NTPase"/>
</dbReference>
<gene>
    <name evidence="4" type="ORF">EXE59_14315</name>
</gene>
<dbReference type="EMBL" id="SRRO01000001">
    <property type="protein sequence ID" value="TGN65006.1"/>
    <property type="molecule type" value="Genomic_DNA"/>
</dbReference>
<feature type="compositionally biased region" description="Pro residues" evidence="2">
    <location>
        <begin position="51"/>
        <end position="60"/>
    </location>
</feature>
<evidence type="ECO:0000256" key="1">
    <source>
        <dbReference type="ARBA" id="ARBA00006611"/>
    </source>
</evidence>
<dbReference type="InterPro" id="IPR050921">
    <property type="entry name" value="T4SS_GSP_E_ATPase"/>
</dbReference>
<dbReference type="CDD" id="cd01130">
    <property type="entry name" value="VirB11-like_ATPase"/>
    <property type="match status" value="1"/>
</dbReference>
<dbReference type="AlphaFoldDB" id="A0A4Z1CBL2"/>
<accession>A0A4Z1CBL2</accession>
<keyword evidence="5" id="KW-1185">Reference proteome</keyword>
<comment type="caution">
    <text evidence="4">The sequence shown here is derived from an EMBL/GenBank/DDBJ whole genome shotgun (WGS) entry which is preliminary data.</text>
</comment>
<feature type="region of interest" description="Disordered" evidence="2">
    <location>
        <begin position="1"/>
        <end position="73"/>
    </location>
</feature>
<evidence type="ECO:0000256" key="2">
    <source>
        <dbReference type="SAM" id="MobiDB-lite"/>
    </source>
</evidence>
<evidence type="ECO:0000259" key="3">
    <source>
        <dbReference type="Pfam" id="PF00437"/>
    </source>
</evidence>
<feature type="domain" description="Bacterial type II secretion system protein E" evidence="3">
    <location>
        <begin position="292"/>
        <end position="488"/>
    </location>
</feature>
<dbReference type="SUPFAM" id="SSF52540">
    <property type="entry name" value="P-loop containing nucleoside triphosphate hydrolases"/>
    <property type="match status" value="1"/>
</dbReference>
<dbReference type="Gene3D" id="3.30.450.380">
    <property type="match status" value="1"/>
</dbReference>
<dbReference type="InterPro" id="IPR001482">
    <property type="entry name" value="T2SS/T4SS_dom"/>
</dbReference>
<dbReference type="GO" id="GO:0016887">
    <property type="term" value="F:ATP hydrolysis activity"/>
    <property type="evidence" value="ECO:0007669"/>
    <property type="project" value="InterPro"/>
</dbReference>
<organism evidence="4 5">
    <name type="scientific">Nocardioides eburneiflavus</name>
    <dbReference type="NCBI Taxonomy" id="2518372"/>
    <lineage>
        <taxon>Bacteria</taxon>
        <taxon>Bacillati</taxon>
        <taxon>Actinomycetota</taxon>
        <taxon>Actinomycetes</taxon>
        <taxon>Propionibacteriales</taxon>
        <taxon>Nocardioidaceae</taxon>
        <taxon>Nocardioides</taxon>
    </lineage>
</organism>
<protein>
    <submittedName>
        <fullName evidence="4">CpaF family protein</fullName>
    </submittedName>
</protein>
<dbReference type="RefSeq" id="WP_135839510.1">
    <property type="nucleotide sequence ID" value="NZ_SRRO01000001.1"/>
</dbReference>
<dbReference type="OrthoDB" id="9810761at2"/>
<dbReference type="PANTHER" id="PTHR30486">
    <property type="entry name" value="TWITCHING MOTILITY PROTEIN PILT"/>
    <property type="match status" value="1"/>
</dbReference>
<reference evidence="4 5" key="1">
    <citation type="submission" date="2019-04" db="EMBL/GenBank/DDBJ databases">
        <title>Three New Species of Nocardioides, Nocardioides euryhalodurans sp. nov., Nocardioides seonyuensis sp. nov. and Nocardioides eburneoflavus sp. nov. Isolated from Soil.</title>
        <authorList>
            <person name="Roh S.G."/>
            <person name="Lee C."/>
            <person name="Kim M.-K."/>
            <person name="Kim S.B."/>
        </authorList>
    </citation>
    <scope>NUCLEOTIDE SEQUENCE [LARGE SCALE GENOMIC DNA]</scope>
    <source>
        <strain evidence="4 5">MMS17-SY213</strain>
    </source>
</reference>
<feature type="compositionally biased region" description="Basic and acidic residues" evidence="2">
    <location>
        <begin position="13"/>
        <end position="27"/>
    </location>
</feature>
<evidence type="ECO:0000313" key="5">
    <source>
        <dbReference type="Proteomes" id="UP000297496"/>
    </source>
</evidence>
<proteinExistence type="inferred from homology"/>
<comment type="similarity">
    <text evidence="1">Belongs to the GSP E family.</text>
</comment>
<dbReference type="Pfam" id="PF00437">
    <property type="entry name" value="T2SSE"/>
    <property type="match status" value="1"/>
</dbReference>
<sequence length="579" mass="62979">MSTNGQPGAQDPEPLRADEWLAARHADQPGGTGQRSPFARGRGTNGNAPATQPPPPPGPGPTSEDHDPTSLPIFAGAWTSEDQLPGRTRSDFALRPLVASPDDQPHAIAATDYYDGVSVGEVELDWELIAQYRTEISSRLTARLDKEGGRVTDDDREQMGLDVIEEFLKSEAETLVSTGRPPWSRQQENALKAALKAALFGLGRLQPLVEREDVENVIVIARGPACAVWLELVDGTLVEAAPIADSEDELREFLADLGSRQNRPFTEARPHLDLRLPGGARLAAGSWVMAYTSVVIRRHGMREVSMDEMVYDRKACGAVLADFLAACVRAGKSIVVSGVQGSGKTTWVRALCSCIPPWEMIGTFETEFELHLHELVDRHKIVHAWEHRPGSGEVGIDGRQAGEFSLEEAIHHSFRFNLARQIVGEVRGPEVWNMLKAMESGPGSISTTHARSAEHTIEKLVSCAMEKGPQVTRELAISKLAAAIDIVMYLRSEVVPNGDGTFRKHRWVEEVLVVQPSIDAARGYATTPIFAPNQLGHAVATGKLDNFLAQELARHGFDLEAYKAESAAYEGANPGVAIS</sequence>
<name>A0A4Z1CBL2_9ACTN</name>
<dbReference type="Gene3D" id="3.40.50.300">
    <property type="entry name" value="P-loop containing nucleotide triphosphate hydrolases"/>
    <property type="match status" value="1"/>
</dbReference>